<feature type="domain" description="ABC transporter" evidence="8">
    <location>
        <begin position="2"/>
        <end position="247"/>
    </location>
</feature>
<evidence type="ECO:0000256" key="5">
    <source>
        <dbReference type="ARBA" id="ARBA00022741"/>
    </source>
</evidence>
<evidence type="ECO:0000313" key="10">
    <source>
        <dbReference type="Proteomes" id="UP000530268"/>
    </source>
</evidence>
<evidence type="ECO:0000256" key="3">
    <source>
        <dbReference type="ARBA" id="ARBA00022448"/>
    </source>
</evidence>
<dbReference type="GO" id="GO:0016887">
    <property type="term" value="F:ATP hydrolysis activity"/>
    <property type="evidence" value="ECO:0007669"/>
    <property type="project" value="InterPro"/>
</dbReference>
<evidence type="ECO:0000259" key="8">
    <source>
        <dbReference type="PROSITE" id="PS50893"/>
    </source>
</evidence>
<dbReference type="InterPro" id="IPR003439">
    <property type="entry name" value="ABC_transporter-like_ATP-bd"/>
</dbReference>
<dbReference type="PANTHER" id="PTHR43297">
    <property type="entry name" value="OLIGOPEPTIDE TRANSPORT ATP-BINDING PROTEIN APPD"/>
    <property type="match status" value="1"/>
</dbReference>
<keyword evidence="6 9" id="KW-0067">ATP-binding</keyword>
<dbReference type="SMART" id="SM00382">
    <property type="entry name" value="AAA"/>
    <property type="match status" value="1"/>
</dbReference>
<evidence type="ECO:0000256" key="1">
    <source>
        <dbReference type="ARBA" id="ARBA00004417"/>
    </source>
</evidence>
<dbReference type="RefSeq" id="WP_184567385.1">
    <property type="nucleotide sequence ID" value="NZ_JACIEI010000014.1"/>
</dbReference>
<dbReference type="NCBIfam" id="TIGR01727">
    <property type="entry name" value="oligo_HPY"/>
    <property type="match status" value="1"/>
</dbReference>
<accession>A0A7W6E655</accession>
<dbReference type="PROSITE" id="PS50893">
    <property type="entry name" value="ABC_TRANSPORTER_2"/>
    <property type="match status" value="1"/>
</dbReference>
<dbReference type="FunFam" id="3.40.50.300:FF:000016">
    <property type="entry name" value="Oligopeptide ABC transporter ATP-binding component"/>
    <property type="match status" value="1"/>
</dbReference>
<dbReference type="Gene3D" id="3.40.50.300">
    <property type="entry name" value="P-loop containing nucleotide triphosphate hydrolases"/>
    <property type="match status" value="1"/>
</dbReference>
<dbReference type="PROSITE" id="PS00211">
    <property type="entry name" value="ABC_TRANSPORTER_1"/>
    <property type="match status" value="1"/>
</dbReference>
<dbReference type="InterPro" id="IPR050388">
    <property type="entry name" value="ABC_Ni/Peptide_Import"/>
</dbReference>
<comment type="caution">
    <text evidence="9">The sequence shown here is derived from an EMBL/GenBank/DDBJ whole genome shotgun (WGS) entry which is preliminary data.</text>
</comment>
<dbReference type="InterPro" id="IPR017871">
    <property type="entry name" value="ABC_transporter-like_CS"/>
</dbReference>
<dbReference type="InterPro" id="IPR027417">
    <property type="entry name" value="P-loop_NTPase"/>
</dbReference>
<evidence type="ECO:0000313" key="9">
    <source>
        <dbReference type="EMBL" id="MBB3995455.1"/>
    </source>
</evidence>
<comment type="similarity">
    <text evidence="2">Belongs to the ABC transporter superfamily.</text>
</comment>
<evidence type="ECO:0000256" key="6">
    <source>
        <dbReference type="ARBA" id="ARBA00022840"/>
    </source>
</evidence>
<name>A0A7W6E655_9RHOB</name>
<proteinExistence type="inferred from homology"/>
<keyword evidence="7" id="KW-0472">Membrane</keyword>
<evidence type="ECO:0000256" key="7">
    <source>
        <dbReference type="ARBA" id="ARBA00023136"/>
    </source>
</evidence>
<dbReference type="PANTHER" id="PTHR43297:SF2">
    <property type="entry name" value="DIPEPTIDE TRANSPORT ATP-BINDING PROTEIN DPPD"/>
    <property type="match status" value="1"/>
</dbReference>
<dbReference type="Pfam" id="PF00005">
    <property type="entry name" value="ABC_tran"/>
    <property type="match status" value="1"/>
</dbReference>
<keyword evidence="3" id="KW-0813">Transport</keyword>
<dbReference type="GO" id="GO:0005886">
    <property type="term" value="C:plasma membrane"/>
    <property type="evidence" value="ECO:0007669"/>
    <property type="project" value="UniProtKB-SubCell"/>
</dbReference>
<keyword evidence="4" id="KW-1003">Cell membrane</keyword>
<dbReference type="GO" id="GO:0055085">
    <property type="term" value="P:transmembrane transport"/>
    <property type="evidence" value="ECO:0007669"/>
    <property type="project" value="UniProtKB-ARBA"/>
</dbReference>
<dbReference type="EMBL" id="JACIEI010000014">
    <property type="protein sequence ID" value="MBB3995455.1"/>
    <property type="molecule type" value="Genomic_DNA"/>
</dbReference>
<dbReference type="GO" id="GO:0005524">
    <property type="term" value="F:ATP binding"/>
    <property type="evidence" value="ECO:0007669"/>
    <property type="project" value="UniProtKB-KW"/>
</dbReference>
<organism evidence="9 10">
    <name type="scientific">Sulfitobacter undariae</name>
    <dbReference type="NCBI Taxonomy" id="1563671"/>
    <lineage>
        <taxon>Bacteria</taxon>
        <taxon>Pseudomonadati</taxon>
        <taxon>Pseudomonadota</taxon>
        <taxon>Alphaproteobacteria</taxon>
        <taxon>Rhodobacterales</taxon>
        <taxon>Roseobacteraceae</taxon>
        <taxon>Sulfitobacter</taxon>
    </lineage>
</organism>
<reference evidence="9 10" key="1">
    <citation type="submission" date="2020-08" db="EMBL/GenBank/DDBJ databases">
        <title>Genomic Encyclopedia of Type Strains, Phase IV (KMG-IV): sequencing the most valuable type-strain genomes for metagenomic binning, comparative biology and taxonomic classification.</title>
        <authorList>
            <person name="Goeker M."/>
        </authorList>
    </citation>
    <scope>NUCLEOTIDE SEQUENCE [LARGE SCALE GENOMIC DNA]</scope>
    <source>
        <strain evidence="9 10">DSM 102234</strain>
    </source>
</reference>
<dbReference type="AlphaFoldDB" id="A0A7W6E655"/>
<protein>
    <submittedName>
        <fullName evidence="9">Peptide/nickel transport system ATP-binding protein</fullName>
    </submittedName>
</protein>
<dbReference type="CDD" id="cd03257">
    <property type="entry name" value="ABC_NikE_OppD_transporters"/>
    <property type="match status" value="1"/>
</dbReference>
<gene>
    <name evidence="9" type="ORF">GGR95_003111</name>
</gene>
<dbReference type="Pfam" id="PF08352">
    <property type="entry name" value="oligo_HPY"/>
    <property type="match status" value="1"/>
</dbReference>
<sequence length="323" mass="34892">MLELTDYSVNFSAGAALRQANLTIKPGDRLGIVGESGSGKTMLALSLMGMAPDGATLSGALCVDGIDMTQRNEIEWQNIRARRVAMIFQEPMAALNPLRRVGDTVMEPMRVHEGLSHDQAQARALSLFEEVGIPDPAARLRQFPHELSGGQRQRVLIALALACNPALLIADEPTTALDANVAVLITDLLVRLSQERQMALVFITHDIAAVARATQDIVVMYGGDMVEYGPTAEVLKTPHHPYTKGLLDALPDPSRTTHDANGKRRRLPTIPGTVPQLQDLPQGCRFAGRCPVEVPQCAAQKPATQSFAVNRSSACHLNEGAKR</sequence>
<comment type="subcellular location">
    <subcellularLocation>
        <location evidence="1">Cell inner membrane</location>
        <topology evidence="1">Peripheral membrane protein</topology>
    </subcellularLocation>
</comment>
<keyword evidence="5" id="KW-0547">Nucleotide-binding</keyword>
<evidence type="ECO:0000256" key="4">
    <source>
        <dbReference type="ARBA" id="ARBA00022475"/>
    </source>
</evidence>
<dbReference type="InterPro" id="IPR003593">
    <property type="entry name" value="AAA+_ATPase"/>
</dbReference>
<dbReference type="InterPro" id="IPR013563">
    <property type="entry name" value="Oligopep_ABC_C"/>
</dbReference>
<keyword evidence="10" id="KW-1185">Reference proteome</keyword>
<dbReference type="SUPFAM" id="SSF52540">
    <property type="entry name" value="P-loop containing nucleoside triphosphate hydrolases"/>
    <property type="match status" value="1"/>
</dbReference>
<dbReference type="Proteomes" id="UP000530268">
    <property type="component" value="Unassembled WGS sequence"/>
</dbReference>
<dbReference type="GO" id="GO:0015833">
    <property type="term" value="P:peptide transport"/>
    <property type="evidence" value="ECO:0007669"/>
    <property type="project" value="InterPro"/>
</dbReference>
<evidence type="ECO:0000256" key="2">
    <source>
        <dbReference type="ARBA" id="ARBA00005417"/>
    </source>
</evidence>